<dbReference type="SUPFAM" id="SSF55729">
    <property type="entry name" value="Acyl-CoA N-acyltransferases (Nat)"/>
    <property type="match status" value="1"/>
</dbReference>
<gene>
    <name evidence="11" type="ORF">ZHD862_LOCUS30497</name>
</gene>
<dbReference type="GO" id="GO:0031415">
    <property type="term" value="C:NatA complex"/>
    <property type="evidence" value="ECO:0007669"/>
    <property type="project" value="TreeGrafter"/>
</dbReference>
<evidence type="ECO:0000256" key="5">
    <source>
        <dbReference type="ARBA" id="ARBA00048618"/>
    </source>
</evidence>
<comment type="catalytic activity">
    <reaction evidence="2">
        <text>N-terminal L-methionyl-L-seryl-[protein] + acetyl-CoA = N-terminal N(alpha)-acetyl-L-methionyl-L-seryl-[protein] + CoA + H(+)</text>
        <dbReference type="Rhea" id="RHEA:50568"/>
        <dbReference type="Rhea" id="RHEA-COMP:12728"/>
        <dbReference type="Rhea" id="RHEA-COMP:12729"/>
        <dbReference type="ChEBI" id="CHEBI:15378"/>
        <dbReference type="ChEBI" id="CHEBI:57287"/>
        <dbReference type="ChEBI" id="CHEBI:57288"/>
        <dbReference type="ChEBI" id="CHEBI:133400"/>
        <dbReference type="ChEBI" id="CHEBI:133401"/>
        <dbReference type="EC" id="2.3.1.258"/>
    </reaction>
</comment>
<dbReference type="GO" id="GO:0120518">
    <property type="term" value="F:protein N-terminal-methionine acetyltransferase activity"/>
    <property type="evidence" value="ECO:0007669"/>
    <property type="project" value="UniProtKB-EC"/>
</dbReference>
<evidence type="ECO:0000256" key="9">
    <source>
        <dbReference type="ARBA" id="ARBA00049454"/>
    </source>
</evidence>
<dbReference type="PANTHER" id="PTHR42919">
    <property type="entry name" value="N-ALPHA-ACETYLTRANSFERASE"/>
    <property type="match status" value="1"/>
</dbReference>
<dbReference type="InterPro" id="IPR016181">
    <property type="entry name" value="Acyl_CoA_acyltransferase"/>
</dbReference>
<name>A0A815HC10_9BILA</name>
<dbReference type="EC" id="2.3.1.258" evidence="1"/>
<dbReference type="CDD" id="cd04301">
    <property type="entry name" value="NAT_SF"/>
    <property type="match status" value="1"/>
</dbReference>
<protein>
    <recommendedName>
        <fullName evidence="1">N-terminal methionine N(alpha)-acetyltransferase NatE</fullName>
        <ecNumber evidence="1">2.3.1.258</ecNumber>
    </recommendedName>
</protein>
<proteinExistence type="predicted"/>
<comment type="catalytic activity">
    <reaction evidence="4">
        <text>N-terminal L-methionyl-L-phenylalanyl-[protein] + acetyl-CoA = N-terminal N(alpha)-acetyl-L-methionyl-L-phenylalanyl-[protein] + CoA + H(+)</text>
        <dbReference type="Rhea" id="RHEA:50528"/>
        <dbReference type="Rhea" id="RHEA-COMP:12715"/>
        <dbReference type="Rhea" id="RHEA-COMP:12716"/>
        <dbReference type="ChEBI" id="CHEBI:15378"/>
        <dbReference type="ChEBI" id="CHEBI:57287"/>
        <dbReference type="ChEBI" id="CHEBI:57288"/>
        <dbReference type="ChEBI" id="CHEBI:133382"/>
        <dbReference type="ChEBI" id="CHEBI:133383"/>
        <dbReference type="EC" id="2.3.1.258"/>
    </reaction>
</comment>
<evidence type="ECO:0000256" key="1">
    <source>
        <dbReference type="ARBA" id="ARBA00039121"/>
    </source>
</evidence>
<evidence type="ECO:0000256" key="8">
    <source>
        <dbReference type="ARBA" id="ARBA00049103"/>
    </source>
</evidence>
<dbReference type="InterPro" id="IPR000182">
    <property type="entry name" value="GNAT_dom"/>
</dbReference>
<evidence type="ECO:0000256" key="6">
    <source>
        <dbReference type="ARBA" id="ARBA00048799"/>
    </source>
</evidence>
<evidence type="ECO:0000256" key="4">
    <source>
        <dbReference type="ARBA" id="ARBA00048490"/>
    </source>
</evidence>
<dbReference type="Pfam" id="PF00583">
    <property type="entry name" value="Acetyltransf_1"/>
    <property type="match status" value="1"/>
</dbReference>
<dbReference type="PROSITE" id="PS51186">
    <property type="entry name" value="GNAT"/>
    <property type="match status" value="1"/>
</dbReference>
<evidence type="ECO:0000256" key="7">
    <source>
        <dbReference type="ARBA" id="ARBA00049002"/>
    </source>
</evidence>
<feature type="domain" description="N-acetyltransferase" evidence="10">
    <location>
        <begin position="19"/>
        <end position="167"/>
    </location>
</feature>
<dbReference type="InterPro" id="IPR051556">
    <property type="entry name" value="N-term/lysine_N-AcTrnsfr"/>
</dbReference>
<evidence type="ECO:0000259" key="10">
    <source>
        <dbReference type="PROSITE" id="PS51186"/>
    </source>
</evidence>
<comment type="catalytic activity">
    <reaction evidence="9">
        <text>N-terminal L-methionyl-L-threonyl-[protein] + acetyl-CoA = N-terminal N(alpha)-acetyl-L-methionyl-L-threonyl-[protein] + CoA + H(+)</text>
        <dbReference type="Rhea" id="RHEA:50576"/>
        <dbReference type="Rhea" id="RHEA-COMP:12732"/>
        <dbReference type="Rhea" id="RHEA-COMP:12733"/>
        <dbReference type="ChEBI" id="CHEBI:15378"/>
        <dbReference type="ChEBI" id="CHEBI:57287"/>
        <dbReference type="ChEBI" id="CHEBI:57288"/>
        <dbReference type="ChEBI" id="CHEBI:133404"/>
        <dbReference type="ChEBI" id="CHEBI:133405"/>
        <dbReference type="EC" id="2.3.1.258"/>
    </reaction>
</comment>
<dbReference type="Gene3D" id="3.40.630.30">
    <property type="match status" value="1"/>
</dbReference>
<dbReference type="PANTHER" id="PTHR42919:SF20">
    <property type="entry name" value="GCN5-RELATED N-ACETYLTRANSFERASE 10, CHLOROPLASTIC"/>
    <property type="match status" value="1"/>
</dbReference>
<dbReference type="GO" id="GO:0007064">
    <property type="term" value="P:mitotic sister chromatid cohesion"/>
    <property type="evidence" value="ECO:0007669"/>
    <property type="project" value="TreeGrafter"/>
</dbReference>
<reference evidence="11" key="1">
    <citation type="submission" date="2021-02" db="EMBL/GenBank/DDBJ databases">
        <authorList>
            <person name="Nowell W R."/>
        </authorList>
    </citation>
    <scope>NUCLEOTIDE SEQUENCE</scope>
</reference>
<comment type="catalytic activity">
    <reaction evidence="7">
        <text>N-terminal L-methionyl-L-alanyl-[protein] + acetyl-CoA = N-terminal N(alpha)-acetyl-L-methionyl-L-alanyl-[protein] + CoA + H(+)</text>
        <dbReference type="Rhea" id="RHEA:50564"/>
        <dbReference type="Rhea" id="RHEA-COMP:12726"/>
        <dbReference type="Rhea" id="RHEA-COMP:12727"/>
        <dbReference type="ChEBI" id="CHEBI:15378"/>
        <dbReference type="ChEBI" id="CHEBI:57287"/>
        <dbReference type="ChEBI" id="CHEBI:57288"/>
        <dbReference type="ChEBI" id="CHEBI:133398"/>
        <dbReference type="ChEBI" id="CHEBI:133399"/>
        <dbReference type="EC" id="2.3.1.258"/>
    </reaction>
</comment>
<evidence type="ECO:0000256" key="2">
    <source>
        <dbReference type="ARBA" id="ARBA00048251"/>
    </source>
</evidence>
<comment type="catalytic activity">
    <reaction evidence="5">
        <text>N-terminal L-methionyl-L-lysyl-[protein] + acetyl-CoA = N-terminal N(alpha)-acetyl-L-methionyl-L-lysyl-[protein] + CoA + H(+)</text>
        <dbReference type="Rhea" id="RHEA:50580"/>
        <dbReference type="Rhea" id="RHEA-COMP:12734"/>
        <dbReference type="Rhea" id="RHEA-COMP:12735"/>
        <dbReference type="ChEBI" id="CHEBI:15378"/>
        <dbReference type="ChEBI" id="CHEBI:57287"/>
        <dbReference type="ChEBI" id="CHEBI:57288"/>
        <dbReference type="ChEBI" id="CHEBI:133406"/>
        <dbReference type="ChEBI" id="CHEBI:133407"/>
        <dbReference type="EC" id="2.3.1.258"/>
    </reaction>
</comment>
<dbReference type="EMBL" id="CAJNOT010002882">
    <property type="protein sequence ID" value="CAF1349765.1"/>
    <property type="molecule type" value="Genomic_DNA"/>
</dbReference>
<evidence type="ECO:0000256" key="3">
    <source>
        <dbReference type="ARBA" id="ARBA00048335"/>
    </source>
</evidence>
<accession>A0A815HC10</accession>
<comment type="catalytic activity">
    <reaction evidence="8">
        <text>N-terminal L-methionyl-L-leucyl-[protein] + acetyl-CoA = N-terminal N(alpha)-acetyl-L-methionyl-L-leucyl-[protein] + CoA + H(+)</text>
        <dbReference type="Rhea" id="RHEA:50520"/>
        <dbReference type="Rhea" id="RHEA-COMP:12711"/>
        <dbReference type="Rhea" id="RHEA-COMP:12712"/>
        <dbReference type="ChEBI" id="CHEBI:15378"/>
        <dbReference type="ChEBI" id="CHEBI:57287"/>
        <dbReference type="ChEBI" id="CHEBI:57288"/>
        <dbReference type="ChEBI" id="CHEBI:133377"/>
        <dbReference type="ChEBI" id="CHEBI:133378"/>
        <dbReference type="EC" id="2.3.1.258"/>
    </reaction>
</comment>
<dbReference type="Proteomes" id="UP000663864">
    <property type="component" value="Unassembled WGS sequence"/>
</dbReference>
<dbReference type="AlphaFoldDB" id="A0A815HC10"/>
<sequence length="167" mass="19840">MNRFFSRRIKKAKKNSSGIQIYHHRLFPWEDLIDVLYPLFYADYQYEDLIALINAANHIFCAYDENEGCVGCALLKDSSIRGLYVSLFGVRQSSQHRGVGTQLLEKIIRWARRTYYRFISLHVHVLNYKAIGLYEKVGFRKEDYLTNFYYQSSKPKPDAFQMILYLR</sequence>
<comment type="catalytic activity">
    <reaction evidence="3">
        <text>N-terminal L-methionyl-L-tyrosyl-[protein] + acetyl-CoA = N-terminal N(alpha)-acetyl-L-methionyl-L-tyrosyl-[protein] + CoA + H(+)</text>
        <dbReference type="Rhea" id="RHEA:50532"/>
        <dbReference type="Rhea" id="RHEA-COMP:12717"/>
        <dbReference type="Rhea" id="RHEA-COMP:12718"/>
        <dbReference type="ChEBI" id="CHEBI:15378"/>
        <dbReference type="ChEBI" id="CHEBI:57287"/>
        <dbReference type="ChEBI" id="CHEBI:57288"/>
        <dbReference type="ChEBI" id="CHEBI:133384"/>
        <dbReference type="ChEBI" id="CHEBI:133385"/>
        <dbReference type="EC" id="2.3.1.258"/>
    </reaction>
</comment>
<evidence type="ECO:0000313" key="11">
    <source>
        <dbReference type="EMBL" id="CAF1349765.1"/>
    </source>
</evidence>
<evidence type="ECO:0000313" key="12">
    <source>
        <dbReference type="Proteomes" id="UP000663864"/>
    </source>
</evidence>
<comment type="catalytic activity">
    <reaction evidence="6">
        <text>N-terminal L-methionyl-L-valyl-[protein] + acetyl-CoA = N-terminal N(alpha)-acetyl-L-methionyl-L-valyl-[protein] + CoA + H(+)</text>
        <dbReference type="Rhea" id="RHEA:50572"/>
        <dbReference type="Rhea" id="RHEA-COMP:12730"/>
        <dbReference type="Rhea" id="RHEA-COMP:12731"/>
        <dbReference type="ChEBI" id="CHEBI:15378"/>
        <dbReference type="ChEBI" id="CHEBI:57287"/>
        <dbReference type="ChEBI" id="CHEBI:57288"/>
        <dbReference type="ChEBI" id="CHEBI:133402"/>
        <dbReference type="ChEBI" id="CHEBI:133403"/>
        <dbReference type="EC" id="2.3.1.258"/>
    </reaction>
</comment>
<organism evidence="11 12">
    <name type="scientific">Rotaria sordida</name>
    <dbReference type="NCBI Taxonomy" id="392033"/>
    <lineage>
        <taxon>Eukaryota</taxon>
        <taxon>Metazoa</taxon>
        <taxon>Spiralia</taxon>
        <taxon>Gnathifera</taxon>
        <taxon>Rotifera</taxon>
        <taxon>Eurotatoria</taxon>
        <taxon>Bdelloidea</taxon>
        <taxon>Philodinida</taxon>
        <taxon>Philodinidae</taxon>
        <taxon>Rotaria</taxon>
    </lineage>
</organism>
<comment type="caution">
    <text evidence="11">The sequence shown here is derived from an EMBL/GenBank/DDBJ whole genome shotgun (WGS) entry which is preliminary data.</text>
</comment>